<organism evidence="1 2">
    <name type="scientific">Vaccinium darrowii</name>
    <dbReference type="NCBI Taxonomy" id="229202"/>
    <lineage>
        <taxon>Eukaryota</taxon>
        <taxon>Viridiplantae</taxon>
        <taxon>Streptophyta</taxon>
        <taxon>Embryophyta</taxon>
        <taxon>Tracheophyta</taxon>
        <taxon>Spermatophyta</taxon>
        <taxon>Magnoliopsida</taxon>
        <taxon>eudicotyledons</taxon>
        <taxon>Gunneridae</taxon>
        <taxon>Pentapetalae</taxon>
        <taxon>asterids</taxon>
        <taxon>Ericales</taxon>
        <taxon>Ericaceae</taxon>
        <taxon>Vaccinioideae</taxon>
        <taxon>Vaccinieae</taxon>
        <taxon>Vaccinium</taxon>
    </lineage>
</organism>
<name>A0ACB7XL04_9ERIC</name>
<dbReference type="EMBL" id="CM037160">
    <property type="protein sequence ID" value="KAH7841421.1"/>
    <property type="molecule type" value="Genomic_DNA"/>
</dbReference>
<protein>
    <submittedName>
        <fullName evidence="1">Uncharacterized protein</fullName>
    </submittedName>
</protein>
<dbReference type="Proteomes" id="UP000828048">
    <property type="component" value="Chromosome 10"/>
</dbReference>
<evidence type="ECO:0000313" key="2">
    <source>
        <dbReference type="Proteomes" id="UP000828048"/>
    </source>
</evidence>
<reference evidence="1 2" key="1">
    <citation type="journal article" date="2021" name="Hortic Res">
        <title>High-quality reference genome and annotation aids understanding of berry development for evergreen blueberry (Vaccinium darrowii).</title>
        <authorList>
            <person name="Yu J."/>
            <person name="Hulse-Kemp A.M."/>
            <person name="Babiker E."/>
            <person name="Staton M."/>
        </authorList>
    </citation>
    <scope>NUCLEOTIDE SEQUENCE [LARGE SCALE GENOMIC DNA]</scope>
    <source>
        <strain evidence="2">cv. NJ 8807/NJ 8810</strain>
        <tissue evidence="1">Young leaf</tissue>
    </source>
</reference>
<evidence type="ECO:0000313" key="1">
    <source>
        <dbReference type="EMBL" id="KAH7841421.1"/>
    </source>
</evidence>
<sequence>MLLGFISLLLTVTQDKIAEMCIPKRVGNSWHPCDRDSDKDYEDKCTAKDKGQVQFVSAYGLHQLHIFIFVLAVSHVLYCILTLGLGTLKILRGLGTQGIHRSGVGIWIFGVALRFYSGYPIIWLFAVLFLLTNTHGWYSYLWLPFIPLIILLVVGAKLQVIITQMGLRIQDRGDVVKGTPVVQPGDDLFWFNHPRLILFLIHIVLFTYKFGFRSCFHRRLEDIIIRLSMGVVIQVLCSYVTLPLYALVTQMGSTMKPTIFNDQVVSALRNWHHSAKKQAKNGRQSETATSTPFSSRPGTPLHGLSPLHLLNGYRNSTAVDPRSQASPRKSDAEMIELWDPESAWPRSPSRHHDYREDSRMSRWNDQVGDEIGELGATQMADSESRAAVDGGRREVSISLRDFSFNQSDDRRRGK</sequence>
<proteinExistence type="predicted"/>
<accession>A0ACB7XL04</accession>
<gene>
    <name evidence="1" type="ORF">Vadar_029674</name>
</gene>
<keyword evidence="2" id="KW-1185">Reference proteome</keyword>
<comment type="caution">
    <text evidence="1">The sequence shown here is derived from an EMBL/GenBank/DDBJ whole genome shotgun (WGS) entry which is preliminary data.</text>
</comment>